<dbReference type="InterPro" id="IPR035897">
    <property type="entry name" value="Toll_tir_struct_dom_sf"/>
</dbReference>
<dbReference type="Gene3D" id="3.40.50.10140">
    <property type="entry name" value="Toll/interleukin-1 receptor homology (TIR) domain"/>
    <property type="match status" value="1"/>
</dbReference>
<organism evidence="1 2">
    <name type="scientific">Nostoc minutum NIES-26</name>
    <dbReference type="NCBI Taxonomy" id="1844469"/>
    <lineage>
        <taxon>Bacteria</taxon>
        <taxon>Bacillati</taxon>
        <taxon>Cyanobacteriota</taxon>
        <taxon>Cyanophyceae</taxon>
        <taxon>Nostocales</taxon>
        <taxon>Nostocaceae</taxon>
        <taxon>Nostoc</taxon>
    </lineage>
</organism>
<sequence>MNKKDKIQQVVNNYSAIEVILSFGSADGGAMFAQWLQREIAQRKGYTELNHVYLDTFVLDHVPGTEYIMKEIRPTAGGLASLNKAWEEHYRYAISVAHTMIFVATKAWFASSYCQHEMSCFVAENQARSQTGLSPLSGIVLTFSESEVTPEFADMILIPAIKRYVVADEKKRLKLTGHYRDFWIVEEATIQKLVNAIS</sequence>
<dbReference type="AlphaFoldDB" id="A0A367QLJ0"/>
<name>A0A367QLJ0_9NOSO</name>
<protein>
    <recommendedName>
        <fullName evidence="3">TIR domain-containing protein</fullName>
    </recommendedName>
</protein>
<evidence type="ECO:0000313" key="1">
    <source>
        <dbReference type="EMBL" id="RCJ24042.1"/>
    </source>
</evidence>
<gene>
    <name evidence="1" type="ORF">A6770_28765</name>
</gene>
<keyword evidence="2" id="KW-1185">Reference proteome</keyword>
<proteinExistence type="predicted"/>
<evidence type="ECO:0000313" key="2">
    <source>
        <dbReference type="Proteomes" id="UP000252107"/>
    </source>
</evidence>
<accession>A0A367QLJ0</accession>
<reference evidence="1" key="1">
    <citation type="submission" date="2016-04" db="EMBL/GenBank/DDBJ databases">
        <authorList>
            <person name="Tabuchi Yagui T.R."/>
        </authorList>
    </citation>
    <scope>NUCLEOTIDE SEQUENCE [LARGE SCALE GENOMIC DNA]</scope>
    <source>
        <strain evidence="1">NIES-26</strain>
    </source>
</reference>
<evidence type="ECO:0008006" key="3">
    <source>
        <dbReference type="Google" id="ProtNLM"/>
    </source>
</evidence>
<dbReference type="Proteomes" id="UP000252107">
    <property type="component" value="Unassembled WGS sequence"/>
</dbReference>
<comment type="caution">
    <text evidence="1">The sequence shown here is derived from an EMBL/GenBank/DDBJ whole genome shotgun (WGS) entry which is preliminary data.</text>
</comment>
<dbReference type="EMBL" id="LXQD01000320">
    <property type="protein sequence ID" value="RCJ24042.1"/>
    <property type="molecule type" value="Genomic_DNA"/>
</dbReference>